<proteinExistence type="predicted"/>
<dbReference type="RefSeq" id="WP_286277458.1">
    <property type="nucleotide sequence ID" value="NZ_AP027731.1"/>
</dbReference>
<keyword evidence="3" id="KW-1185">Reference proteome</keyword>
<evidence type="ECO:0000313" key="3">
    <source>
        <dbReference type="Proteomes" id="UP001321498"/>
    </source>
</evidence>
<dbReference type="EMBL" id="AP027731">
    <property type="protein sequence ID" value="BDZ47578.1"/>
    <property type="molecule type" value="Genomic_DNA"/>
</dbReference>
<organism evidence="2 3">
    <name type="scientific">Naasia aerilata</name>
    <dbReference type="NCBI Taxonomy" id="1162966"/>
    <lineage>
        <taxon>Bacteria</taxon>
        <taxon>Bacillati</taxon>
        <taxon>Actinomycetota</taxon>
        <taxon>Actinomycetes</taxon>
        <taxon>Micrococcales</taxon>
        <taxon>Microbacteriaceae</taxon>
        <taxon>Naasia</taxon>
    </lineage>
</organism>
<evidence type="ECO:0000313" key="2">
    <source>
        <dbReference type="EMBL" id="BDZ47578.1"/>
    </source>
</evidence>
<gene>
    <name evidence="2" type="ORF">GCM10025866_34870</name>
</gene>
<reference evidence="3" key="1">
    <citation type="journal article" date="2019" name="Int. J. Syst. Evol. Microbiol.">
        <title>The Global Catalogue of Microorganisms (GCM) 10K type strain sequencing project: providing services to taxonomists for standard genome sequencing and annotation.</title>
        <authorList>
            <consortium name="The Broad Institute Genomics Platform"/>
            <consortium name="The Broad Institute Genome Sequencing Center for Infectious Disease"/>
            <person name="Wu L."/>
            <person name="Ma J."/>
        </authorList>
    </citation>
    <scope>NUCLEOTIDE SEQUENCE [LARGE SCALE GENOMIC DNA]</scope>
    <source>
        <strain evidence="3">NBRC 108725</strain>
    </source>
</reference>
<name>A0ABM8GGV5_9MICO</name>
<accession>A0ABM8GGV5</accession>
<protein>
    <submittedName>
        <fullName evidence="2">Uncharacterized protein</fullName>
    </submittedName>
</protein>
<feature type="region of interest" description="Disordered" evidence="1">
    <location>
        <begin position="162"/>
        <end position="181"/>
    </location>
</feature>
<sequence>MRIELPFPEAVALATAERPLPPLVTFLSASEESVLADIDLRELHPESFVLALAFAAAGTVAVTARFTGFAEGIATFAVTGHARGLPAHKVLPYVLGTVNAAIQRAGVPEGVVRVAEDAHEPVVRIDLQRAVETAVLGIRLTSFQLRGARIIVDAEVGTIQRVEPPAPAPAEATPEAEADRS</sequence>
<dbReference type="Proteomes" id="UP001321498">
    <property type="component" value="Chromosome"/>
</dbReference>
<evidence type="ECO:0000256" key="1">
    <source>
        <dbReference type="SAM" id="MobiDB-lite"/>
    </source>
</evidence>